<evidence type="ECO:0000313" key="2">
    <source>
        <dbReference type="Proteomes" id="UP000193067"/>
    </source>
</evidence>
<sequence>MQAKASHVGTSGKRECGLRVLAVTDPTPGRIAPTAAGARSGWTRSAIRVQFCLFRRLRFVVRPALYCRAFPSPNGEGITACLAERNLREREGVAGDVTRSCRAGKACCTSGSTLQFAAAALRSIATRGPGVMRAEAFQGKDIVTQTDRFEALGHVYAAIQRTSTRVRF</sequence>
<evidence type="ECO:0000313" key="1">
    <source>
        <dbReference type="EMBL" id="OSC96562.1"/>
    </source>
</evidence>
<dbReference type="EMBL" id="KZ084175">
    <property type="protein sequence ID" value="OSC96562.1"/>
    <property type="molecule type" value="Genomic_DNA"/>
</dbReference>
<keyword evidence="2" id="KW-1185">Reference proteome</keyword>
<reference evidence="1 2" key="1">
    <citation type="journal article" date="2015" name="Biotechnol. Biofuels">
        <title>Enhanced degradation of softwood versus hardwood by the white-rot fungus Pycnoporus coccineus.</title>
        <authorList>
            <person name="Couturier M."/>
            <person name="Navarro D."/>
            <person name="Chevret D."/>
            <person name="Henrissat B."/>
            <person name="Piumi F."/>
            <person name="Ruiz-Duenas F.J."/>
            <person name="Martinez A.T."/>
            <person name="Grigoriev I.V."/>
            <person name="Riley R."/>
            <person name="Lipzen A."/>
            <person name="Berrin J.G."/>
            <person name="Master E.R."/>
            <person name="Rosso M.N."/>
        </authorList>
    </citation>
    <scope>NUCLEOTIDE SEQUENCE [LARGE SCALE GENOMIC DNA]</scope>
    <source>
        <strain evidence="1 2">BRFM310</strain>
    </source>
</reference>
<gene>
    <name evidence="1" type="ORF">PYCCODRAFT_1302692</name>
</gene>
<organism evidence="1 2">
    <name type="scientific">Trametes coccinea (strain BRFM310)</name>
    <name type="common">Pycnoporus coccineus</name>
    <dbReference type="NCBI Taxonomy" id="1353009"/>
    <lineage>
        <taxon>Eukaryota</taxon>
        <taxon>Fungi</taxon>
        <taxon>Dikarya</taxon>
        <taxon>Basidiomycota</taxon>
        <taxon>Agaricomycotina</taxon>
        <taxon>Agaricomycetes</taxon>
        <taxon>Polyporales</taxon>
        <taxon>Polyporaceae</taxon>
        <taxon>Trametes</taxon>
    </lineage>
</organism>
<dbReference type="Proteomes" id="UP000193067">
    <property type="component" value="Unassembled WGS sequence"/>
</dbReference>
<dbReference type="AlphaFoldDB" id="A0A1Y2I7Y0"/>
<protein>
    <submittedName>
        <fullName evidence="1">Uncharacterized protein</fullName>
    </submittedName>
</protein>
<name>A0A1Y2I7Y0_TRAC3</name>
<proteinExistence type="predicted"/>
<accession>A0A1Y2I7Y0</accession>